<protein>
    <submittedName>
        <fullName evidence="2">Uncharacterized protein</fullName>
    </submittedName>
</protein>
<evidence type="ECO:0000256" key="1">
    <source>
        <dbReference type="SAM" id="Phobius"/>
    </source>
</evidence>
<evidence type="ECO:0000313" key="2">
    <source>
        <dbReference type="EMBL" id="AWI08631.1"/>
    </source>
</evidence>
<keyword evidence="1" id="KW-1133">Transmembrane helix</keyword>
<gene>
    <name evidence="2" type="ORF">CKA38_04605</name>
</gene>
<keyword evidence="1" id="KW-0472">Membrane</keyword>
<dbReference type="Proteomes" id="UP000244896">
    <property type="component" value="Chromosome"/>
</dbReference>
<feature type="transmembrane region" description="Helical" evidence="1">
    <location>
        <begin position="22"/>
        <end position="42"/>
    </location>
</feature>
<accession>A0A2U8E1B5</accession>
<organism evidence="2 3">
    <name type="scientific">Ereboglobus luteus</name>
    <dbReference type="NCBI Taxonomy" id="1796921"/>
    <lineage>
        <taxon>Bacteria</taxon>
        <taxon>Pseudomonadati</taxon>
        <taxon>Verrucomicrobiota</taxon>
        <taxon>Opitutia</taxon>
        <taxon>Opitutales</taxon>
        <taxon>Opitutaceae</taxon>
        <taxon>Ereboglobus</taxon>
    </lineage>
</organism>
<feature type="transmembrane region" description="Helical" evidence="1">
    <location>
        <begin position="63"/>
        <end position="85"/>
    </location>
</feature>
<dbReference type="AlphaFoldDB" id="A0A2U8E1B5"/>
<keyword evidence="3" id="KW-1185">Reference proteome</keyword>
<evidence type="ECO:0000313" key="3">
    <source>
        <dbReference type="Proteomes" id="UP000244896"/>
    </source>
</evidence>
<name>A0A2U8E1B5_9BACT</name>
<reference evidence="2 3" key="1">
    <citation type="journal article" date="2018" name="Syst. Appl. Microbiol.">
        <title>Ereboglobus luteus gen. nov. sp. nov. from cockroach guts, and new insights into the oxygen relationship of the genera Opitutus and Didymococcus (Verrucomicrobia: Opitutaceae).</title>
        <authorList>
            <person name="Tegtmeier D."/>
            <person name="Belitz A."/>
            <person name="Radek R."/>
            <person name="Heimerl T."/>
            <person name="Brune A."/>
        </authorList>
    </citation>
    <scope>NUCLEOTIDE SEQUENCE [LARGE SCALE GENOMIC DNA]</scope>
    <source>
        <strain evidence="2 3">Ho45</strain>
    </source>
</reference>
<proteinExistence type="predicted"/>
<dbReference type="KEGG" id="elut:CKA38_04605"/>
<dbReference type="EMBL" id="CP023004">
    <property type="protein sequence ID" value="AWI08631.1"/>
    <property type="molecule type" value="Genomic_DNA"/>
</dbReference>
<sequence length="92" mass="10733">MVFDIFVNLEMHAGINIFGSKFWLDGVPVCIIVTLINLIFIFNKKNIETYACEFETWNKKRRVTALAVIITVIISILIVTVWSFYCWEKAKK</sequence>
<keyword evidence="1" id="KW-0812">Transmembrane</keyword>